<reference evidence="5" key="1">
    <citation type="journal article" date="2019" name="Int. J. Syst. Evol. Microbiol.">
        <title>The Global Catalogue of Microorganisms (GCM) 10K type strain sequencing project: providing services to taxonomists for standard genome sequencing and annotation.</title>
        <authorList>
            <consortium name="The Broad Institute Genomics Platform"/>
            <consortium name="The Broad Institute Genome Sequencing Center for Infectious Disease"/>
            <person name="Wu L."/>
            <person name="Ma J."/>
        </authorList>
    </citation>
    <scope>NUCLEOTIDE SEQUENCE [LARGE SCALE GENOMIC DNA]</scope>
    <source>
        <strain evidence="5">CGMCC 4.1622</strain>
    </source>
</reference>
<dbReference type="Proteomes" id="UP001596066">
    <property type="component" value="Unassembled WGS sequence"/>
</dbReference>
<keyword evidence="2" id="KW-0472">Membrane</keyword>
<feature type="region of interest" description="Disordered" evidence="1">
    <location>
        <begin position="288"/>
        <end position="318"/>
    </location>
</feature>
<keyword evidence="2" id="KW-0812">Transmembrane</keyword>
<evidence type="ECO:0000313" key="5">
    <source>
        <dbReference type="Proteomes" id="UP001596066"/>
    </source>
</evidence>
<keyword evidence="5" id="KW-1185">Reference proteome</keyword>
<evidence type="ECO:0000313" key="4">
    <source>
        <dbReference type="EMBL" id="MFC5643933.1"/>
    </source>
</evidence>
<feature type="compositionally biased region" description="Polar residues" evidence="1">
    <location>
        <begin position="305"/>
        <end position="318"/>
    </location>
</feature>
<evidence type="ECO:0000256" key="2">
    <source>
        <dbReference type="SAM" id="Phobius"/>
    </source>
</evidence>
<accession>A0ABW0VDI5</accession>
<protein>
    <submittedName>
        <fullName evidence="4">Peptidase</fullName>
    </submittedName>
</protein>
<feature type="chain" id="PRO_5047029124" evidence="3">
    <location>
        <begin position="25"/>
        <end position="318"/>
    </location>
</feature>
<feature type="compositionally biased region" description="Low complexity" evidence="1">
    <location>
        <begin position="217"/>
        <end position="237"/>
    </location>
</feature>
<feature type="region of interest" description="Disordered" evidence="1">
    <location>
        <begin position="194"/>
        <end position="237"/>
    </location>
</feature>
<organism evidence="4 5">
    <name type="scientific">Kitasatospora cinereorecta</name>
    <dbReference type="NCBI Taxonomy" id="285560"/>
    <lineage>
        <taxon>Bacteria</taxon>
        <taxon>Bacillati</taxon>
        <taxon>Actinomycetota</taxon>
        <taxon>Actinomycetes</taxon>
        <taxon>Kitasatosporales</taxon>
        <taxon>Streptomycetaceae</taxon>
        <taxon>Kitasatospora</taxon>
    </lineage>
</organism>
<feature type="signal peptide" evidence="3">
    <location>
        <begin position="1"/>
        <end position="24"/>
    </location>
</feature>
<evidence type="ECO:0000256" key="3">
    <source>
        <dbReference type="SAM" id="SignalP"/>
    </source>
</evidence>
<comment type="caution">
    <text evidence="4">The sequence shown here is derived from an EMBL/GenBank/DDBJ whole genome shotgun (WGS) entry which is preliminary data.</text>
</comment>
<proteinExistence type="predicted"/>
<feature type="transmembrane region" description="Helical" evidence="2">
    <location>
        <begin position="266"/>
        <end position="286"/>
    </location>
</feature>
<gene>
    <name evidence="4" type="ORF">ACFPZF_21530</name>
</gene>
<dbReference type="EMBL" id="JBHSOC010000038">
    <property type="protein sequence ID" value="MFC5643933.1"/>
    <property type="molecule type" value="Genomic_DNA"/>
</dbReference>
<keyword evidence="2" id="KW-1133">Transmembrane helix</keyword>
<keyword evidence="3" id="KW-0732">Signal</keyword>
<evidence type="ECO:0000256" key="1">
    <source>
        <dbReference type="SAM" id="MobiDB-lite"/>
    </source>
</evidence>
<name>A0ABW0VDI5_9ACTN</name>
<dbReference type="RefSeq" id="WP_346141815.1">
    <property type="nucleotide sequence ID" value="NZ_BAAAUA010000006.1"/>
</dbReference>
<sequence length="318" mass="32334">MRTTLKAGLLALALTALAAPVAGAASPSAAAPSASASASASASGKGPKPALTNAGTSFLTAITLAPGQDADVPASTGDYLYWAFAASEGQTDTVQVNVDLAASADRHGPQTWTVELFDGLRRRQSCTAGQQNGTAEQSAGSVAMSCTLRQIRSWAEPWSGDPLPGTYYIRLSVNDASQQDLGLAAQVKVHIGAKGGADDAQPEGGELKAPLVPPVNPGSTTAPAAPAAPSASASAAPSAGASHAAAPVEPESHWYSDLFSGWNTRWWWTAAGGALAALAGVAGYTLTRHPRGRRPSGGPVPRQAQGPQSQPQYDQYRN</sequence>